<name>A0A1D8TXY4_9CYAN</name>
<keyword evidence="1" id="KW-0472">Membrane</keyword>
<dbReference type="OrthoDB" id="6168062at2"/>
<dbReference type="EMBL" id="CP017599">
    <property type="protein sequence ID" value="AOX02519.1"/>
    <property type="molecule type" value="Genomic_DNA"/>
</dbReference>
<gene>
    <name evidence="2" type="ORF">BJP34_26500</name>
</gene>
<feature type="transmembrane region" description="Helical" evidence="1">
    <location>
        <begin position="7"/>
        <end position="27"/>
    </location>
</feature>
<evidence type="ECO:0000313" key="2">
    <source>
        <dbReference type="EMBL" id="AOX02519.1"/>
    </source>
</evidence>
<organism evidence="2 3">
    <name type="scientific">Moorena producens PAL-8-15-08-1</name>
    <dbReference type="NCBI Taxonomy" id="1458985"/>
    <lineage>
        <taxon>Bacteria</taxon>
        <taxon>Bacillati</taxon>
        <taxon>Cyanobacteriota</taxon>
        <taxon>Cyanophyceae</taxon>
        <taxon>Coleofasciculales</taxon>
        <taxon>Coleofasciculaceae</taxon>
        <taxon>Moorena</taxon>
    </lineage>
</organism>
<evidence type="ECO:0000313" key="3">
    <source>
        <dbReference type="Proteomes" id="UP000177870"/>
    </source>
</evidence>
<proteinExistence type="predicted"/>
<dbReference type="KEGG" id="mpro:BJP34_26500"/>
<feature type="transmembrane region" description="Helical" evidence="1">
    <location>
        <begin position="105"/>
        <end position="127"/>
    </location>
</feature>
<dbReference type="AlphaFoldDB" id="A0A1D8TXY4"/>
<keyword evidence="1" id="KW-1133">Transmembrane helix</keyword>
<protein>
    <submittedName>
        <fullName evidence="2">Uncharacterized protein</fullName>
    </submittedName>
</protein>
<dbReference type="RefSeq" id="WP_070394926.1">
    <property type="nucleotide sequence ID" value="NZ_CP017599.1"/>
</dbReference>
<dbReference type="Proteomes" id="UP000177870">
    <property type="component" value="Chromosome"/>
</dbReference>
<accession>A0A1D8TXY4</accession>
<feature type="transmembrane region" description="Helical" evidence="1">
    <location>
        <begin position="77"/>
        <end position="99"/>
    </location>
</feature>
<feature type="transmembrane region" description="Helical" evidence="1">
    <location>
        <begin position="47"/>
        <end position="65"/>
    </location>
</feature>
<keyword evidence="1" id="KW-0812">Transmembrane</keyword>
<evidence type="ECO:0000256" key="1">
    <source>
        <dbReference type="SAM" id="Phobius"/>
    </source>
</evidence>
<dbReference type="STRING" id="1458985.BJP34_26500"/>
<reference evidence="3" key="1">
    <citation type="submission" date="2016-10" db="EMBL/GenBank/DDBJ databases">
        <title>Comparative genomics uncovers the prolific and rare metabolic potential of the cyanobacterial genus Moorea.</title>
        <authorList>
            <person name="Leao T."/>
            <person name="Castelao G."/>
            <person name="Korobeynikov A."/>
            <person name="Monroe E.A."/>
            <person name="Podell S."/>
            <person name="Glukhov E."/>
            <person name="Allen E."/>
            <person name="Gerwick W.H."/>
            <person name="Gerwick L."/>
        </authorList>
    </citation>
    <scope>NUCLEOTIDE SEQUENCE [LARGE SCALE GENOMIC DNA]</scope>
    <source>
        <strain evidence="3">PAL-8-15-08-1</strain>
    </source>
</reference>
<sequence length="142" mass="15709">MNAYAKCFGCVVWLGIIINVVFFVIPLCFFPEVMLSLLKMQIPVPIIWVRAAGLLLLEISILYIPGAMDPYRYKATAWMSILVTRGGGATFFITAVLLFGQDLGFLSIALVDLFFAVLQGILLFLALQTEQPLISKIVKGFS</sequence>